<evidence type="ECO:0000313" key="4">
    <source>
        <dbReference type="Proteomes" id="UP000331127"/>
    </source>
</evidence>
<dbReference type="EMBL" id="BLAE01000009">
    <property type="protein sequence ID" value="GES08257.1"/>
    <property type="molecule type" value="Genomic_DNA"/>
</dbReference>
<feature type="compositionally biased region" description="Basic and acidic residues" evidence="1">
    <location>
        <begin position="231"/>
        <end position="242"/>
    </location>
</feature>
<gene>
    <name evidence="3" type="ORF">Amac_018530</name>
</gene>
<dbReference type="AlphaFoldDB" id="A0A5M3WGL4"/>
<keyword evidence="2" id="KW-0812">Transmembrane</keyword>
<dbReference type="Gene3D" id="2.60.40.10">
    <property type="entry name" value="Immunoglobulins"/>
    <property type="match status" value="1"/>
</dbReference>
<feature type="transmembrane region" description="Helical" evidence="2">
    <location>
        <begin position="277"/>
        <end position="298"/>
    </location>
</feature>
<dbReference type="Proteomes" id="UP000331127">
    <property type="component" value="Unassembled WGS sequence"/>
</dbReference>
<evidence type="ECO:0000256" key="1">
    <source>
        <dbReference type="SAM" id="MobiDB-lite"/>
    </source>
</evidence>
<keyword evidence="2" id="KW-0472">Membrane</keyword>
<proteinExistence type="predicted"/>
<evidence type="ECO:0008006" key="5">
    <source>
        <dbReference type="Google" id="ProtNLM"/>
    </source>
</evidence>
<feature type="region of interest" description="Disordered" evidence="1">
    <location>
        <begin position="186"/>
        <end position="266"/>
    </location>
</feature>
<keyword evidence="4" id="KW-1185">Reference proteome</keyword>
<accession>A0A5M3WGL4</accession>
<organism evidence="3 4">
    <name type="scientific">Acrocarpospora macrocephala</name>
    <dbReference type="NCBI Taxonomy" id="150177"/>
    <lineage>
        <taxon>Bacteria</taxon>
        <taxon>Bacillati</taxon>
        <taxon>Actinomycetota</taxon>
        <taxon>Actinomycetes</taxon>
        <taxon>Streptosporangiales</taxon>
        <taxon>Streptosporangiaceae</taxon>
        <taxon>Acrocarpospora</taxon>
    </lineage>
</organism>
<feature type="region of interest" description="Disordered" evidence="1">
    <location>
        <begin position="422"/>
        <end position="443"/>
    </location>
</feature>
<sequence>MAGAVVRGAGISAAAHIENVCEGTLSVLGPSGEVLGSETERISSLCLGRASIQFSVELEESAGNGVYSARLTVKGIGEGAEHTFVVRRPPASPEGVAAEMQGKKVMVSWDKGVESDLQSYAVANDQGGAAGAFSVGDVCSGGRCQAAFAVPGAAAGKRLGFSVKAFRGDGVGGSVGSGNSRAAYVSVPAAPKPSPTKSADGDGVEDLPVQSDENKAKVPLIKPSGVAATELPKESEAAKTDFDLPEGAEEGASPRPEVTAGSGGAVQSSASGDGLAYGIYAAIGLLLLLIGGYVGAWLRGRAGGGEGVGAGAVAAVGVISPPEGGGVATTGLVGRRPAALLTAVKISEPGPAAVGPAALEPPVVDLAVADSAALKTAALKTAALETAAVESGAVELAAVEAGVVESAAVDFAAAQPEVQRPAAAAFAGEPTAGEPTAAGSEAGEPAAAGFVAAEPAVAGSAAVELAAVEAGAAELTTMELHEIEPALDGAEDDVPLLRPYIARAIELQDGRPGSGRLWPPSGEGSEGSR</sequence>
<name>A0A5M3WGL4_9ACTN</name>
<comment type="caution">
    <text evidence="3">The sequence shown here is derived from an EMBL/GenBank/DDBJ whole genome shotgun (WGS) entry which is preliminary data.</text>
</comment>
<evidence type="ECO:0000256" key="2">
    <source>
        <dbReference type="SAM" id="Phobius"/>
    </source>
</evidence>
<feature type="region of interest" description="Disordered" evidence="1">
    <location>
        <begin position="509"/>
        <end position="529"/>
    </location>
</feature>
<reference evidence="3 4" key="1">
    <citation type="submission" date="2019-10" db="EMBL/GenBank/DDBJ databases">
        <title>Whole genome shotgun sequence of Acrocarpospora macrocephala NBRC 16266.</title>
        <authorList>
            <person name="Ichikawa N."/>
            <person name="Kimura A."/>
            <person name="Kitahashi Y."/>
            <person name="Komaki H."/>
            <person name="Oguchi A."/>
        </authorList>
    </citation>
    <scope>NUCLEOTIDE SEQUENCE [LARGE SCALE GENOMIC DNA]</scope>
    <source>
        <strain evidence="3 4">NBRC 16266</strain>
    </source>
</reference>
<protein>
    <recommendedName>
        <fullName evidence="5">Fibronectin type-III domain-containing protein</fullName>
    </recommendedName>
</protein>
<evidence type="ECO:0000313" key="3">
    <source>
        <dbReference type="EMBL" id="GES08257.1"/>
    </source>
</evidence>
<dbReference type="InterPro" id="IPR013783">
    <property type="entry name" value="Ig-like_fold"/>
</dbReference>
<dbReference type="GO" id="GO:0005975">
    <property type="term" value="P:carbohydrate metabolic process"/>
    <property type="evidence" value="ECO:0007669"/>
    <property type="project" value="UniProtKB-ARBA"/>
</dbReference>
<keyword evidence="2" id="KW-1133">Transmembrane helix</keyword>